<dbReference type="RefSeq" id="WP_317836126.1">
    <property type="nucleotide sequence ID" value="NZ_CP136920.1"/>
</dbReference>
<keyword evidence="2" id="KW-1185">Reference proteome</keyword>
<dbReference type="KEGG" id="puo:RZN69_10750"/>
<protein>
    <submittedName>
        <fullName evidence="1">Uncharacterized protein</fullName>
    </submittedName>
</protein>
<reference evidence="1 2" key="1">
    <citation type="submission" date="2023-10" db="EMBL/GenBank/DDBJ databases">
        <title>Rubellicoccus peritrichatus gen. nov., sp. nov., isolated from an algae of coral reef tank.</title>
        <authorList>
            <person name="Luo J."/>
        </authorList>
    </citation>
    <scope>NUCLEOTIDE SEQUENCE [LARGE SCALE GENOMIC DNA]</scope>
    <source>
        <strain evidence="1 2">CR14</strain>
    </source>
</reference>
<dbReference type="EMBL" id="CP136920">
    <property type="protein sequence ID" value="WOO43566.1"/>
    <property type="molecule type" value="Genomic_DNA"/>
</dbReference>
<name>A0AAQ3LD26_9BACT</name>
<gene>
    <name evidence="1" type="ORF">RZN69_10750</name>
</gene>
<evidence type="ECO:0000313" key="1">
    <source>
        <dbReference type="EMBL" id="WOO43566.1"/>
    </source>
</evidence>
<dbReference type="AlphaFoldDB" id="A0AAQ3LD26"/>
<organism evidence="1 2">
    <name type="scientific">Rubellicoccus peritrichatus</name>
    <dbReference type="NCBI Taxonomy" id="3080537"/>
    <lineage>
        <taxon>Bacteria</taxon>
        <taxon>Pseudomonadati</taxon>
        <taxon>Verrucomicrobiota</taxon>
        <taxon>Opitutia</taxon>
        <taxon>Puniceicoccales</taxon>
        <taxon>Cerasicoccaceae</taxon>
        <taxon>Rubellicoccus</taxon>
    </lineage>
</organism>
<evidence type="ECO:0000313" key="2">
    <source>
        <dbReference type="Proteomes" id="UP001304300"/>
    </source>
</evidence>
<accession>A0AAQ3LD26</accession>
<sequence length="219" mass="24560">MDIIKDGQIDYDASYSHDISLPIVFAGRNGLERVVLDRRKASAWYSYRGKEPLVLYRPNQTAAELGAGEPLGSVVPPKRTGKYFVFLIETPSGLQIMPVDVSESNLKDHHFSVYNFTNDDIVLAIGDIRAMLPAKALGQSISAEVIKGKSVRVKAATRVKVVATTKKNNASDWSVELSKWLSRRRAPNLIMVFYRTNFDPNAELRYLAIDYKRPDLSIN</sequence>
<dbReference type="Proteomes" id="UP001304300">
    <property type="component" value="Chromosome"/>
</dbReference>
<proteinExistence type="predicted"/>